<gene>
    <name evidence="1" type="primary">EBF1_5</name>
    <name evidence="1" type="ORF">Zm00014a_017410</name>
</gene>
<dbReference type="InterPro" id="IPR039874">
    <property type="entry name" value="WAPL"/>
</dbReference>
<proteinExistence type="predicted"/>
<name>A0A3L6DJH5_MAIZE</name>
<evidence type="ECO:0000313" key="1">
    <source>
        <dbReference type="EMBL" id="PWZ08367.1"/>
    </source>
</evidence>
<organism evidence="1 2">
    <name type="scientific">Zea mays</name>
    <name type="common">Maize</name>
    <dbReference type="NCBI Taxonomy" id="4577"/>
    <lineage>
        <taxon>Eukaryota</taxon>
        <taxon>Viridiplantae</taxon>
        <taxon>Streptophyta</taxon>
        <taxon>Embryophyta</taxon>
        <taxon>Tracheophyta</taxon>
        <taxon>Spermatophyta</taxon>
        <taxon>Magnoliopsida</taxon>
        <taxon>Liliopsida</taxon>
        <taxon>Poales</taxon>
        <taxon>Poaceae</taxon>
        <taxon>PACMAD clade</taxon>
        <taxon>Panicoideae</taxon>
        <taxon>Andropogonodae</taxon>
        <taxon>Andropogoneae</taxon>
        <taxon>Tripsacinae</taxon>
        <taxon>Zea</taxon>
    </lineage>
</organism>
<dbReference type="InterPro" id="IPR032675">
    <property type="entry name" value="LRR_dom_sf"/>
</dbReference>
<accession>A0A3L6DJH5</accession>
<dbReference type="SUPFAM" id="SSF52047">
    <property type="entry name" value="RNI-like"/>
    <property type="match status" value="1"/>
</dbReference>
<dbReference type="Gene3D" id="3.80.10.10">
    <property type="entry name" value="Ribonuclease Inhibitor"/>
    <property type="match status" value="1"/>
</dbReference>
<reference evidence="1 2" key="1">
    <citation type="journal article" date="2018" name="Nat. Genet.">
        <title>Extensive intraspecific gene order and gene structural variations between Mo17 and other maize genomes.</title>
        <authorList>
            <person name="Sun S."/>
            <person name="Zhou Y."/>
            <person name="Chen J."/>
            <person name="Shi J."/>
            <person name="Zhao H."/>
            <person name="Zhao H."/>
            <person name="Song W."/>
            <person name="Zhang M."/>
            <person name="Cui Y."/>
            <person name="Dong X."/>
            <person name="Liu H."/>
            <person name="Ma X."/>
            <person name="Jiao Y."/>
            <person name="Wang B."/>
            <person name="Wei X."/>
            <person name="Stein J.C."/>
            <person name="Glaubitz J.C."/>
            <person name="Lu F."/>
            <person name="Yu G."/>
            <person name="Liang C."/>
            <person name="Fengler K."/>
            <person name="Li B."/>
            <person name="Rafalski A."/>
            <person name="Schnable P.S."/>
            <person name="Ware D.H."/>
            <person name="Buckler E.S."/>
            <person name="Lai J."/>
        </authorList>
    </citation>
    <scope>NUCLEOTIDE SEQUENCE [LARGE SCALE GENOMIC DNA]</scope>
    <source>
        <strain evidence="2">cv. Missouri 17</strain>
        <tissue evidence="1">Seedling</tissue>
    </source>
</reference>
<dbReference type="PANTHER" id="PTHR22100:SF13">
    <property type="entry name" value="WINGS APART-LIKE PROTEIN HOMOLOG"/>
    <property type="match status" value="1"/>
</dbReference>
<sequence length="207" mass="22419">MEPAAEDTTSAMPNSWETADIDAHMSRLILSACRVSSPLDLAFSMKKTVQDNNLLSSETCVHFLLKLLNPPVNVVDAKAPSIGSKLLGIDTSDMVLELGGNFKETLRQLGGLDDIFNVMVNCHSELEIEGCSKVTLMGILAFFLNCNPKFKSLSLSKCIEIKDICSAPAQLPECKSLQSLAIKDCSGFTDTNLPMLACSALSWRTSI</sequence>
<dbReference type="AlphaFoldDB" id="A0A3L6DJH5"/>
<evidence type="ECO:0000313" key="2">
    <source>
        <dbReference type="Proteomes" id="UP000251960"/>
    </source>
</evidence>
<dbReference type="ExpressionAtlas" id="A0A3L6DJH5">
    <property type="expression patterns" value="baseline and differential"/>
</dbReference>
<dbReference type="PANTHER" id="PTHR22100">
    <property type="entry name" value="WINGS APART-LIKE PROTEIN HOMOLOG"/>
    <property type="match status" value="1"/>
</dbReference>
<dbReference type="EMBL" id="NCVQ01000009">
    <property type="protein sequence ID" value="PWZ08367.1"/>
    <property type="molecule type" value="Genomic_DNA"/>
</dbReference>
<dbReference type="Proteomes" id="UP000251960">
    <property type="component" value="Chromosome 8"/>
</dbReference>
<comment type="caution">
    <text evidence="1">The sequence shown here is derived from an EMBL/GenBank/DDBJ whole genome shotgun (WGS) entry which is preliminary data.</text>
</comment>
<protein>
    <submittedName>
        <fullName evidence="1">EIN3-binding F-box protein 1</fullName>
    </submittedName>
</protein>